<dbReference type="OrthoDB" id="8184505at2759"/>
<evidence type="ECO:0000313" key="3">
    <source>
        <dbReference type="EMBL" id="OXU25375.1"/>
    </source>
</evidence>
<comment type="caution">
    <text evidence="3">The sequence shown here is derived from an EMBL/GenBank/DDBJ whole genome shotgun (WGS) entry which is preliminary data.</text>
</comment>
<feature type="region of interest" description="Disordered" evidence="1">
    <location>
        <begin position="316"/>
        <end position="403"/>
    </location>
</feature>
<feature type="transmembrane region" description="Helical" evidence="2">
    <location>
        <begin position="46"/>
        <end position="67"/>
    </location>
</feature>
<feature type="compositionally biased region" description="Polar residues" evidence="1">
    <location>
        <begin position="94"/>
        <end position="104"/>
    </location>
</feature>
<evidence type="ECO:0000256" key="2">
    <source>
        <dbReference type="SAM" id="Phobius"/>
    </source>
</evidence>
<organism evidence="3 4">
    <name type="scientific">Trichomalopsis sarcophagae</name>
    <dbReference type="NCBI Taxonomy" id="543379"/>
    <lineage>
        <taxon>Eukaryota</taxon>
        <taxon>Metazoa</taxon>
        <taxon>Ecdysozoa</taxon>
        <taxon>Arthropoda</taxon>
        <taxon>Hexapoda</taxon>
        <taxon>Insecta</taxon>
        <taxon>Pterygota</taxon>
        <taxon>Neoptera</taxon>
        <taxon>Endopterygota</taxon>
        <taxon>Hymenoptera</taxon>
        <taxon>Apocrita</taxon>
        <taxon>Proctotrupomorpha</taxon>
        <taxon>Chalcidoidea</taxon>
        <taxon>Pteromalidae</taxon>
        <taxon>Pteromalinae</taxon>
        <taxon>Trichomalopsis</taxon>
    </lineage>
</organism>
<feature type="region of interest" description="Disordered" evidence="1">
    <location>
        <begin position="453"/>
        <end position="488"/>
    </location>
</feature>
<proteinExistence type="predicted"/>
<keyword evidence="2" id="KW-0812">Transmembrane</keyword>
<sequence length="488" mass="52808">MARGTEGFLKAGEAGAMSSSSANYGFGVGLAAGGASTAVAQQGQGVAALLVMLAVLCFIFAYCCWGAPFCRSMCRRHCCCRLEDTDSESGGFGPSSTLSGANGTSNGDQAVLATPTIILLPHGRMLVVDGTIFTQFQAENTGLDLVELGESVMRAQRNPSGVVSRHQLQNSQGSIIEMDAETPSKDSMGSLGCFPPPTYESIYGKEEAGDMPPSYSDILLHRFANLPYEIEMQDYSGGAGAANGHDSKEEIELRSLENCPHIIGNPISSLTYPYAAAALAGCYSSQSLPRRNPSLISNPLDSYYVDNELASLRHLAHEQQRRRSASTSTATRVRNSPRSRRTSLQCCEDEAAAAQRRDSRINVDDLPTTADNVMDNRYSHPWDDAMNSRNSARSDRGDDELDDIPRSNLVYVRSRRSEDDEPLRLPRESRISSEAPISWNLDDLDVRYGSELEAASSVGPQGSECDEAAADEEPGNFRTLADIRESRV</sequence>
<reference evidence="3 4" key="1">
    <citation type="journal article" date="2017" name="Curr. Biol.">
        <title>The Evolution of Venom by Co-option of Single-Copy Genes.</title>
        <authorList>
            <person name="Martinson E.O."/>
            <person name="Mrinalini"/>
            <person name="Kelkar Y.D."/>
            <person name="Chang C.H."/>
            <person name="Werren J.H."/>
        </authorList>
    </citation>
    <scope>NUCLEOTIDE SEQUENCE [LARGE SCALE GENOMIC DNA]</scope>
    <source>
        <strain evidence="3 4">Alberta</strain>
        <tissue evidence="3">Whole body</tissue>
    </source>
</reference>
<dbReference type="Proteomes" id="UP000215335">
    <property type="component" value="Unassembled WGS sequence"/>
</dbReference>
<keyword evidence="2" id="KW-0472">Membrane</keyword>
<dbReference type="AlphaFoldDB" id="A0A232F3X4"/>
<gene>
    <name evidence="3" type="ORF">TSAR_002587</name>
</gene>
<evidence type="ECO:0000313" key="4">
    <source>
        <dbReference type="Proteomes" id="UP000215335"/>
    </source>
</evidence>
<evidence type="ECO:0000256" key="1">
    <source>
        <dbReference type="SAM" id="MobiDB-lite"/>
    </source>
</evidence>
<keyword evidence="4" id="KW-1185">Reference proteome</keyword>
<feature type="region of interest" description="Disordered" evidence="1">
    <location>
        <begin position="85"/>
        <end position="104"/>
    </location>
</feature>
<keyword evidence="2" id="KW-1133">Transmembrane helix</keyword>
<protein>
    <submittedName>
        <fullName evidence="3">Uncharacterized protein</fullName>
    </submittedName>
</protein>
<feature type="compositionally biased region" description="Acidic residues" evidence="1">
    <location>
        <begin position="464"/>
        <end position="474"/>
    </location>
</feature>
<dbReference type="EMBL" id="NNAY01001043">
    <property type="protein sequence ID" value="OXU25375.1"/>
    <property type="molecule type" value="Genomic_DNA"/>
</dbReference>
<name>A0A232F3X4_9HYME</name>
<accession>A0A232F3X4</accession>